<dbReference type="Proteomes" id="UP000325302">
    <property type="component" value="Unassembled WGS sequence"/>
</dbReference>
<reference evidence="9 10" key="1">
    <citation type="submission" date="2019-03" db="EMBL/GenBank/DDBJ databases">
        <title>Nitrincola sp. nov. isolated from an Indian soda lake.</title>
        <authorList>
            <person name="Joshi A."/>
            <person name="Thite S.V."/>
            <person name="Joseph N."/>
            <person name="Dhotre D."/>
            <person name="Moorthy M."/>
            <person name="Shouche Y.S."/>
        </authorList>
    </citation>
    <scope>NUCLEOTIDE SEQUENCE [LARGE SCALE GENOMIC DNA]</scope>
    <source>
        <strain evidence="9 10">MEB193</strain>
    </source>
</reference>
<keyword evidence="2 6" id="KW-0349">Heme</keyword>
<dbReference type="InterPro" id="IPR050597">
    <property type="entry name" value="Cytochrome_c_Oxidase_Subunit"/>
</dbReference>
<comment type="caution">
    <text evidence="9">The sequence shown here is derived from an EMBL/GenBank/DDBJ whole genome shotgun (WGS) entry which is preliminary data.</text>
</comment>
<feature type="signal peptide" evidence="7">
    <location>
        <begin position="1"/>
        <end position="23"/>
    </location>
</feature>
<keyword evidence="10" id="KW-1185">Reference proteome</keyword>
<dbReference type="InterPro" id="IPR036909">
    <property type="entry name" value="Cyt_c-like_dom_sf"/>
</dbReference>
<evidence type="ECO:0000256" key="6">
    <source>
        <dbReference type="PROSITE-ProRule" id="PRU00433"/>
    </source>
</evidence>
<gene>
    <name evidence="9" type="ORF">E1H14_06425</name>
</gene>
<evidence type="ECO:0000256" key="7">
    <source>
        <dbReference type="SAM" id="SignalP"/>
    </source>
</evidence>
<keyword evidence="7" id="KW-0732">Signal</keyword>
<evidence type="ECO:0000313" key="10">
    <source>
        <dbReference type="Proteomes" id="UP000325302"/>
    </source>
</evidence>
<keyword evidence="5 6" id="KW-0408">Iron</keyword>
<proteinExistence type="predicted"/>
<evidence type="ECO:0000259" key="8">
    <source>
        <dbReference type="PROSITE" id="PS51007"/>
    </source>
</evidence>
<dbReference type="SUPFAM" id="SSF46626">
    <property type="entry name" value="Cytochrome c"/>
    <property type="match status" value="1"/>
</dbReference>
<keyword evidence="1" id="KW-0813">Transport</keyword>
<dbReference type="Pfam" id="PF00034">
    <property type="entry name" value="Cytochrom_C"/>
    <property type="match status" value="1"/>
</dbReference>
<evidence type="ECO:0000313" key="9">
    <source>
        <dbReference type="EMBL" id="KAA0875051.1"/>
    </source>
</evidence>
<dbReference type="OrthoDB" id="188778at2"/>
<dbReference type="PANTHER" id="PTHR33751:SF9">
    <property type="entry name" value="CYTOCHROME C4"/>
    <property type="match status" value="1"/>
</dbReference>
<protein>
    <submittedName>
        <fullName evidence="9">C-type cytochrome</fullName>
    </submittedName>
</protein>
<evidence type="ECO:0000256" key="3">
    <source>
        <dbReference type="ARBA" id="ARBA00022723"/>
    </source>
</evidence>
<dbReference type="InterPro" id="IPR009056">
    <property type="entry name" value="Cyt_c-like_dom"/>
</dbReference>
<dbReference type="GO" id="GO:0009055">
    <property type="term" value="F:electron transfer activity"/>
    <property type="evidence" value="ECO:0007669"/>
    <property type="project" value="InterPro"/>
</dbReference>
<dbReference type="RefSeq" id="WP_149390631.1">
    <property type="nucleotide sequence ID" value="NZ_SMRS01000004.1"/>
</dbReference>
<dbReference type="GO" id="GO:0046872">
    <property type="term" value="F:metal ion binding"/>
    <property type="evidence" value="ECO:0007669"/>
    <property type="project" value="UniProtKB-KW"/>
</dbReference>
<dbReference type="EMBL" id="SMRS01000004">
    <property type="protein sequence ID" value="KAA0875051.1"/>
    <property type="molecule type" value="Genomic_DNA"/>
</dbReference>
<evidence type="ECO:0000256" key="2">
    <source>
        <dbReference type="ARBA" id="ARBA00022617"/>
    </source>
</evidence>
<evidence type="ECO:0000256" key="1">
    <source>
        <dbReference type="ARBA" id="ARBA00022448"/>
    </source>
</evidence>
<dbReference type="PANTHER" id="PTHR33751">
    <property type="entry name" value="CBB3-TYPE CYTOCHROME C OXIDASE SUBUNIT FIXP"/>
    <property type="match status" value="1"/>
</dbReference>
<keyword evidence="4" id="KW-0249">Electron transport</keyword>
<dbReference type="AlphaFoldDB" id="A0A5A9W684"/>
<accession>A0A5A9W684</accession>
<dbReference type="GO" id="GO:0020037">
    <property type="term" value="F:heme binding"/>
    <property type="evidence" value="ECO:0007669"/>
    <property type="project" value="InterPro"/>
</dbReference>
<feature type="chain" id="PRO_5022709981" evidence="7">
    <location>
        <begin position="24"/>
        <end position="111"/>
    </location>
</feature>
<dbReference type="Gene3D" id="1.10.760.10">
    <property type="entry name" value="Cytochrome c-like domain"/>
    <property type="match status" value="1"/>
</dbReference>
<evidence type="ECO:0000256" key="5">
    <source>
        <dbReference type="ARBA" id="ARBA00023004"/>
    </source>
</evidence>
<sequence length="111" mass="11698">MKNYGFTAFLLLTAWAGSSSVWAESAPTASHPSTQVALMASSCANCHGTDGKLAGAIPAIANRPAGVLEAQLLAFKQDQQPNTTVMNRIAKGFSDEELKALAEYFAHIGQD</sequence>
<feature type="domain" description="Cytochrome c" evidence="8">
    <location>
        <begin position="1"/>
        <end position="109"/>
    </location>
</feature>
<keyword evidence="3 6" id="KW-0479">Metal-binding</keyword>
<evidence type="ECO:0000256" key="4">
    <source>
        <dbReference type="ARBA" id="ARBA00022982"/>
    </source>
</evidence>
<dbReference type="PROSITE" id="PS51007">
    <property type="entry name" value="CYTC"/>
    <property type="match status" value="1"/>
</dbReference>
<name>A0A5A9W684_9GAMM</name>
<organism evidence="9 10">
    <name type="scientific">Nitrincola tapanii</name>
    <dbReference type="NCBI Taxonomy" id="1708751"/>
    <lineage>
        <taxon>Bacteria</taxon>
        <taxon>Pseudomonadati</taxon>
        <taxon>Pseudomonadota</taxon>
        <taxon>Gammaproteobacteria</taxon>
        <taxon>Oceanospirillales</taxon>
        <taxon>Oceanospirillaceae</taxon>
        <taxon>Nitrincola</taxon>
    </lineage>
</organism>